<gene>
    <name evidence="12" type="ORF">H310_07249</name>
</gene>
<dbReference type="PANTHER" id="PTHR10696">
    <property type="entry name" value="GAMMA-BUTYROBETAINE HYDROXYLASE-RELATED"/>
    <property type="match status" value="1"/>
</dbReference>
<evidence type="ECO:0000256" key="5">
    <source>
        <dbReference type="ARBA" id="ARBA00022873"/>
    </source>
</evidence>
<dbReference type="FunFam" id="3.60.130.10:FF:000001">
    <property type="entry name" value="Trimethyllysine dioxygenase, mitochondrial"/>
    <property type="match status" value="1"/>
</dbReference>
<accession>A0A024U382</accession>
<evidence type="ECO:0000256" key="3">
    <source>
        <dbReference type="ARBA" id="ARBA00008654"/>
    </source>
</evidence>
<evidence type="ECO:0000256" key="7">
    <source>
        <dbReference type="ARBA" id="ARBA00023002"/>
    </source>
</evidence>
<evidence type="ECO:0000259" key="9">
    <source>
        <dbReference type="Pfam" id="PF01966"/>
    </source>
</evidence>
<dbReference type="GO" id="GO:0045329">
    <property type="term" value="P:carnitine biosynthetic process"/>
    <property type="evidence" value="ECO:0007669"/>
    <property type="project" value="UniProtKB-KW"/>
</dbReference>
<dbReference type="GO" id="GO:0005739">
    <property type="term" value="C:mitochondrion"/>
    <property type="evidence" value="ECO:0007669"/>
    <property type="project" value="TreeGrafter"/>
</dbReference>
<evidence type="ECO:0000256" key="1">
    <source>
        <dbReference type="ARBA" id="ARBA00001954"/>
    </source>
</evidence>
<dbReference type="CDD" id="cd00250">
    <property type="entry name" value="CAS_like"/>
    <property type="match status" value="1"/>
</dbReference>
<dbReference type="Gene3D" id="3.30.2020.30">
    <property type="match status" value="1"/>
</dbReference>
<evidence type="ECO:0008006" key="13">
    <source>
        <dbReference type="Google" id="ProtNLM"/>
    </source>
</evidence>
<dbReference type="FunFam" id="3.30.2020.30:FF:000002">
    <property type="entry name" value="Putative gamma-butyrobetaine dioxygenase"/>
    <property type="match status" value="1"/>
</dbReference>
<dbReference type="InterPro" id="IPR006674">
    <property type="entry name" value="HD_domain"/>
</dbReference>
<dbReference type="SUPFAM" id="SSF51197">
    <property type="entry name" value="Clavaminate synthase-like"/>
    <property type="match status" value="1"/>
</dbReference>
<dbReference type="SUPFAM" id="SSF109604">
    <property type="entry name" value="HD-domain/PDEase-like"/>
    <property type="match status" value="1"/>
</dbReference>
<evidence type="ECO:0000256" key="6">
    <source>
        <dbReference type="ARBA" id="ARBA00022964"/>
    </source>
</evidence>
<dbReference type="Pfam" id="PF02668">
    <property type="entry name" value="TauD"/>
    <property type="match status" value="1"/>
</dbReference>
<dbReference type="GO" id="GO:0046872">
    <property type="term" value="F:metal ion binding"/>
    <property type="evidence" value="ECO:0007669"/>
    <property type="project" value="UniProtKB-KW"/>
</dbReference>
<feature type="domain" description="Gamma-butyrobetaine hydroxylase-like N-terminal" evidence="11">
    <location>
        <begin position="78"/>
        <end position="147"/>
    </location>
</feature>
<dbReference type="InterPro" id="IPR003819">
    <property type="entry name" value="TauD/TfdA-like"/>
</dbReference>
<dbReference type="Gene3D" id="1.10.3210.10">
    <property type="entry name" value="Hypothetical protein af1432"/>
    <property type="match status" value="1"/>
</dbReference>
<dbReference type="Pfam" id="PF06155">
    <property type="entry name" value="GBBH-like_N"/>
    <property type="match status" value="1"/>
</dbReference>
<organism evidence="12">
    <name type="scientific">Aphanomyces invadans</name>
    <dbReference type="NCBI Taxonomy" id="157072"/>
    <lineage>
        <taxon>Eukaryota</taxon>
        <taxon>Sar</taxon>
        <taxon>Stramenopiles</taxon>
        <taxon>Oomycota</taxon>
        <taxon>Saprolegniomycetes</taxon>
        <taxon>Saprolegniales</taxon>
        <taxon>Verrucalvaceae</taxon>
        <taxon>Aphanomyces</taxon>
    </lineage>
</organism>
<dbReference type="STRING" id="157072.A0A024U382"/>
<keyword evidence="7" id="KW-0560">Oxidoreductase</keyword>
<keyword evidence="8" id="KW-0408">Iron</keyword>
<dbReference type="PANTHER" id="PTHR10696:SF25">
    <property type="entry name" value="OXIDOREDUCTASE AIM17-RELATED"/>
    <property type="match status" value="1"/>
</dbReference>
<comment type="similarity">
    <text evidence="3">Belongs to the gamma-BBH/TMLD family.</text>
</comment>
<name>A0A024U382_9STRA</name>
<dbReference type="InterPro" id="IPR010376">
    <property type="entry name" value="GBBH-like_N"/>
</dbReference>
<dbReference type="GeneID" id="20084299"/>
<comment type="cofactor">
    <cofactor evidence="1">
        <name>Fe(2+)</name>
        <dbReference type="ChEBI" id="CHEBI:29033"/>
    </cofactor>
</comment>
<comment type="cofactor">
    <cofactor evidence="2">
        <name>L-ascorbate</name>
        <dbReference type="ChEBI" id="CHEBI:38290"/>
    </cofactor>
</comment>
<keyword evidence="5" id="KW-0124">Carnitine biosynthesis</keyword>
<dbReference type="EMBL" id="KI913964">
    <property type="protein sequence ID" value="ETW00690.1"/>
    <property type="molecule type" value="Genomic_DNA"/>
</dbReference>
<dbReference type="VEuPathDB" id="FungiDB:H310_07249"/>
<dbReference type="eggNOG" id="KOG3888">
    <property type="taxonomic scope" value="Eukaryota"/>
</dbReference>
<dbReference type="RefSeq" id="XP_008870825.1">
    <property type="nucleotide sequence ID" value="XM_008872603.1"/>
</dbReference>
<dbReference type="InterPro" id="IPR050411">
    <property type="entry name" value="AlphaKG_dependent_hydroxylases"/>
</dbReference>
<evidence type="ECO:0000256" key="4">
    <source>
        <dbReference type="ARBA" id="ARBA00022723"/>
    </source>
</evidence>
<evidence type="ECO:0000256" key="2">
    <source>
        <dbReference type="ARBA" id="ARBA00001961"/>
    </source>
</evidence>
<feature type="domain" description="HD" evidence="9">
    <location>
        <begin position="577"/>
        <end position="643"/>
    </location>
</feature>
<dbReference type="GO" id="GO:0016706">
    <property type="term" value="F:2-oxoglutarate-dependent dioxygenase activity"/>
    <property type="evidence" value="ECO:0007669"/>
    <property type="project" value="UniProtKB-ARBA"/>
</dbReference>
<dbReference type="OrthoDB" id="406634at2759"/>
<proteinExistence type="inferred from homology"/>
<protein>
    <recommendedName>
        <fullName evidence="13">Gamma-butyrobetaine dioxygenase</fullName>
    </recommendedName>
</protein>
<dbReference type="CDD" id="cd00077">
    <property type="entry name" value="HDc"/>
    <property type="match status" value="1"/>
</dbReference>
<dbReference type="Gene3D" id="3.60.130.10">
    <property type="entry name" value="Clavaminate synthase-like"/>
    <property type="match status" value="1"/>
</dbReference>
<dbReference type="Pfam" id="PF01966">
    <property type="entry name" value="HD"/>
    <property type="match status" value="1"/>
</dbReference>
<keyword evidence="6" id="KW-0223">Dioxygenase</keyword>
<keyword evidence="4" id="KW-0479">Metal-binding</keyword>
<evidence type="ECO:0000259" key="11">
    <source>
        <dbReference type="Pfam" id="PF06155"/>
    </source>
</evidence>
<reference evidence="12" key="1">
    <citation type="submission" date="2013-12" db="EMBL/GenBank/DDBJ databases">
        <title>The Genome Sequence of Aphanomyces invadans NJM9701.</title>
        <authorList>
            <consortium name="The Broad Institute Genomics Platform"/>
            <person name="Russ C."/>
            <person name="Tyler B."/>
            <person name="van West P."/>
            <person name="Dieguez-Uribeondo J."/>
            <person name="Young S.K."/>
            <person name="Zeng Q."/>
            <person name="Gargeya S."/>
            <person name="Fitzgerald M."/>
            <person name="Abouelleil A."/>
            <person name="Alvarado L."/>
            <person name="Chapman S.B."/>
            <person name="Gainer-Dewar J."/>
            <person name="Goldberg J."/>
            <person name="Griggs A."/>
            <person name="Gujja S."/>
            <person name="Hansen M."/>
            <person name="Howarth C."/>
            <person name="Imamovic A."/>
            <person name="Ireland A."/>
            <person name="Larimer J."/>
            <person name="McCowan C."/>
            <person name="Murphy C."/>
            <person name="Pearson M."/>
            <person name="Poon T.W."/>
            <person name="Priest M."/>
            <person name="Roberts A."/>
            <person name="Saif S."/>
            <person name="Shea T."/>
            <person name="Sykes S."/>
            <person name="Wortman J."/>
            <person name="Nusbaum C."/>
            <person name="Birren B."/>
        </authorList>
    </citation>
    <scope>NUCLEOTIDE SEQUENCE [LARGE SCALE GENOMIC DNA]</scope>
    <source>
        <strain evidence="12">NJM9701</strain>
    </source>
</reference>
<dbReference type="InterPro" id="IPR003607">
    <property type="entry name" value="HD/PDEase_dom"/>
</dbReference>
<sequence>MMNAFRFASKSSSVRWTTSRIAKFSTTRLKFPVSATPRWTATATATTSLPNQSPLLFFPTPPHQRSVLKCGGVQRVISNEERIEITWADGHTSPFCHIWLRDNCPCKQCRHPIAEERMHDTLSIPLSIQPEKVSITCEHLEVHWNDEAFEQRRHDPHVSRYPLDFLHEHCYLRQTRETKPFYGETLWDTATIEAIMPRTTYETITQSDKGLLTWLNMVDAYGFALVDDVPPDGLHNVSERVGPIRNTFWGPTWSVKSEPKPMNLSMTSHELHPHTDFGWSEAPPGLQFLHCLAFQSPDAVGGESTLVDGYAVAELLRSQHPDAFELLSNVSIPHVFSSEDLYFQHNAPILSLDMTSKAVRDVRFNQANRSPLHLPPHLVRPYYHALHLWTQATRASENLLRFRLHEGQVLVFNNRRLLHGRHGYDAQKTWRHLKGCYMDLEDYKSKLTMLRRHHLGTPRRFSTERYIRQSSRGTTVGLDPGYDNYNQKYVTDAVAHVQDVIASGERYDDGSCLKDVAQAQTAAFTNLDEGTKADYVYQCSLYDHDIKVNLVPRLQGMLRKLEGDHIRLGTGAKVDLFEHSLQCATLAVEDGADEEMIVCALLHDVGEMLSPCNHGEIAGAILRPYVSPERYWMLAHHEIFQGYYYFHHVGGDRHRRDAYADHPSYQLTVDFCHKYDQAAFNPAYESYPLRFFEPMMQRVLARKAYWFQPDHPKTGCVTGSSLAA</sequence>
<dbReference type="InterPro" id="IPR042098">
    <property type="entry name" value="TauD-like_sf"/>
</dbReference>
<dbReference type="AlphaFoldDB" id="A0A024U382"/>
<dbReference type="InterPro" id="IPR038492">
    <property type="entry name" value="GBBH-like_N_sf"/>
</dbReference>
<evidence type="ECO:0000259" key="10">
    <source>
        <dbReference type="Pfam" id="PF02668"/>
    </source>
</evidence>
<evidence type="ECO:0000313" key="12">
    <source>
        <dbReference type="EMBL" id="ETW00690.1"/>
    </source>
</evidence>
<feature type="domain" description="TauD/TfdA-like" evidence="10">
    <location>
        <begin position="200"/>
        <end position="437"/>
    </location>
</feature>
<evidence type="ECO:0000256" key="8">
    <source>
        <dbReference type="ARBA" id="ARBA00023004"/>
    </source>
</evidence>